<dbReference type="EMBL" id="JANEYF010002915">
    <property type="protein sequence ID" value="KAJ8941022.1"/>
    <property type="molecule type" value="Genomic_DNA"/>
</dbReference>
<evidence type="ECO:0000313" key="2">
    <source>
        <dbReference type="EMBL" id="KAJ8941022.1"/>
    </source>
</evidence>
<sequence>TEEDQTCLEDFQECIEEYQECLDVVHICIDEENSFNHSPCTSQVEDFGQKKNNYLNVSQTKIRNNIGDSDIDISFKSTNDNYIENVGNISVCNNEPLTKVSLMNNNQNEKFKKTDSLTQSDKPSITQSSFSEKDGYETCVDDSLSEDNNKLKIISTAKPDSFETELKSSSDNHKVQNSNVKIEQKRLEINDIDDITPTNSKVNILDQFFVDVSETTVKTPTTTVNVAVSEPCLNIELFPSRRHICLDTKLDDGLKSYDNQSDDLCGDEFFLVQYPPDSHKERCLKEYYNDYEDCIEAYKLYPNKTLDKECTRNEMKDDDIFNEILLPFKSRSTPDIMDRSFVMLTYDPGPDLNRRKSAFVFGYQCIE</sequence>
<feature type="non-terminal residue" evidence="2">
    <location>
        <position position="367"/>
    </location>
</feature>
<feature type="compositionally biased region" description="Polar residues" evidence="1">
    <location>
        <begin position="116"/>
        <end position="130"/>
    </location>
</feature>
<accession>A0AAV8XR94</accession>
<evidence type="ECO:0000256" key="1">
    <source>
        <dbReference type="SAM" id="MobiDB-lite"/>
    </source>
</evidence>
<feature type="non-terminal residue" evidence="2">
    <location>
        <position position="1"/>
    </location>
</feature>
<gene>
    <name evidence="2" type="ORF">NQ314_010506</name>
</gene>
<keyword evidence="3" id="KW-1185">Reference proteome</keyword>
<organism evidence="2 3">
    <name type="scientific">Rhamnusium bicolor</name>
    <dbReference type="NCBI Taxonomy" id="1586634"/>
    <lineage>
        <taxon>Eukaryota</taxon>
        <taxon>Metazoa</taxon>
        <taxon>Ecdysozoa</taxon>
        <taxon>Arthropoda</taxon>
        <taxon>Hexapoda</taxon>
        <taxon>Insecta</taxon>
        <taxon>Pterygota</taxon>
        <taxon>Neoptera</taxon>
        <taxon>Endopterygota</taxon>
        <taxon>Coleoptera</taxon>
        <taxon>Polyphaga</taxon>
        <taxon>Cucujiformia</taxon>
        <taxon>Chrysomeloidea</taxon>
        <taxon>Cerambycidae</taxon>
        <taxon>Lepturinae</taxon>
        <taxon>Rhagiini</taxon>
        <taxon>Rhamnusium</taxon>
    </lineage>
</organism>
<name>A0AAV8XR94_9CUCU</name>
<proteinExistence type="predicted"/>
<reference evidence="2" key="1">
    <citation type="journal article" date="2023" name="Insect Mol. Biol.">
        <title>Genome sequencing provides insights into the evolution of gene families encoding plant cell wall-degrading enzymes in longhorned beetles.</title>
        <authorList>
            <person name="Shin N.R."/>
            <person name="Okamura Y."/>
            <person name="Kirsch R."/>
            <person name="Pauchet Y."/>
        </authorList>
    </citation>
    <scope>NUCLEOTIDE SEQUENCE</scope>
    <source>
        <strain evidence="2">RBIC_L_NR</strain>
    </source>
</reference>
<dbReference type="Proteomes" id="UP001162156">
    <property type="component" value="Unassembled WGS sequence"/>
</dbReference>
<feature type="region of interest" description="Disordered" evidence="1">
    <location>
        <begin position="112"/>
        <end position="132"/>
    </location>
</feature>
<dbReference type="AlphaFoldDB" id="A0AAV8XR94"/>
<evidence type="ECO:0000313" key="3">
    <source>
        <dbReference type="Proteomes" id="UP001162156"/>
    </source>
</evidence>
<protein>
    <submittedName>
        <fullName evidence="2">Uncharacterized protein</fullName>
    </submittedName>
</protein>
<comment type="caution">
    <text evidence="2">The sequence shown here is derived from an EMBL/GenBank/DDBJ whole genome shotgun (WGS) entry which is preliminary data.</text>
</comment>